<dbReference type="AlphaFoldDB" id="A3LS75"/>
<evidence type="ECO:0000256" key="4">
    <source>
        <dbReference type="ARBA" id="ARBA00022771"/>
    </source>
</evidence>
<dbReference type="InterPro" id="IPR016528">
    <property type="entry name" value="VPS11"/>
</dbReference>
<dbReference type="FunCoup" id="A3LS75">
    <property type="interactions" value="614"/>
</dbReference>
<dbReference type="KEGG" id="pic:PICST_56965"/>
<dbReference type="PIRSF" id="PIRSF007860">
    <property type="entry name" value="VPS11"/>
    <property type="match status" value="1"/>
</dbReference>
<dbReference type="GO" id="GO:0035091">
    <property type="term" value="F:phosphatidylinositol binding"/>
    <property type="evidence" value="ECO:0007669"/>
    <property type="project" value="EnsemblFungi"/>
</dbReference>
<keyword evidence="9" id="KW-0808">Transferase</keyword>
<evidence type="ECO:0000256" key="1">
    <source>
        <dbReference type="ARBA" id="ARBA00007070"/>
    </source>
</evidence>
<dbReference type="OrthoDB" id="26184at2759"/>
<dbReference type="SUPFAM" id="SSF50978">
    <property type="entry name" value="WD40 repeat-like"/>
    <property type="match status" value="1"/>
</dbReference>
<dbReference type="Gene3D" id="3.30.40.10">
    <property type="entry name" value="Zinc/RING finger domain, C3HC4 (zinc finger)"/>
    <property type="match status" value="1"/>
</dbReference>
<dbReference type="InterPro" id="IPR024763">
    <property type="entry name" value="VPS11_C"/>
</dbReference>
<comment type="similarity">
    <text evidence="1 9">Belongs to the VPS11 family.</text>
</comment>
<dbReference type="GO" id="GO:0030897">
    <property type="term" value="C:HOPS complex"/>
    <property type="evidence" value="ECO:0007669"/>
    <property type="project" value="UniProtKB-UniRule"/>
</dbReference>
<evidence type="ECO:0000256" key="6">
    <source>
        <dbReference type="ARBA" id="ARBA00022927"/>
    </source>
</evidence>
<dbReference type="GO" id="GO:0035542">
    <property type="term" value="P:regulation of SNARE complex assembly"/>
    <property type="evidence" value="ECO:0007669"/>
    <property type="project" value="EnsemblFungi"/>
</dbReference>
<gene>
    <name evidence="12" type="ORF">PICST_56965</name>
</gene>
<dbReference type="PANTHER" id="PTHR23323:SF24">
    <property type="entry name" value="VACUOLAR PROTEIN SORTING-ASSOCIATED PROTEIN 11 HOMOLOG"/>
    <property type="match status" value="1"/>
</dbReference>
<dbReference type="RefSeq" id="XP_001383548.2">
    <property type="nucleotide sequence ID" value="XM_001383511.1"/>
</dbReference>
<dbReference type="GO" id="GO:0006886">
    <property type="term" value="P:intracellular protein transport"/>
    <property type="evidence" value="ECO:0007669"/>
    <property type="project" value="UniProtKB-UniRule"/>
</dbReference>
<dbReference type="InParanoid" id="A3LS75"/>
<dbReference type="GO" id="GO:0042144">
    <property type="term" value="P:vacuole fusion, non-autophagic"/>
    <property type="evidence" value="ECO:0007669"/>
    <property type="project" value="EnsemblFungi"/>
</dbReference>
<dbReference type="GO" id="GO:0061630">
    <property type="term" value="F:ubiquitin protein ligase activity"/>
    <property type="evidence" value="ECO:0007669"/>
    <property type="project" value="UniProtKB-EC"/>
</dbReference>
<reference evidence="12 13" key="1">
    <citation type="journal article" date="2007" name="Nat. Biotechnol.">
        <title>Genome sequence of the lignocellulose-bioconverting and xylose-fermenting yeast Pichia stipitis.</title>
        <authorList>
            <person name="Jeffries T.W."/>
            <person name="Grigoriev I.V."/>
            <person name="Grimwood J."/>
            <person name="Laplaza J.M."/>
            <person name="Aerts A."/>
            <person name="Salamov A."/>
            <person name="Schmutz J."/>
            <person name="Lindquist E."/>
            <person name="Dehal P."/>
            <person name="Shapiro H."/>
            <person name="Jin Y.S."/>
            <person name="Passoth V."/>
            <person name="Richardson P.M."/>
        </authorList>
    </citation>
    <scope>NUCLEOTIDE SEQUENCE [LARGE SCALE GENOMIC DNA]</scope>
    <source>
        <strain evidence="13">ATCC 58785 / CBS 6054 / NBRC 10063 / NRRL Y-11545</strain>
    </source>
</reference>
<dbReference type="InterPro" id="IPR013083">
    <property type="entry name" value="Znf_RING/FYVE/PHD"/>
</dbReference>
<protein>
    <recommendedName>
        <fullName evidence="9">E3 ubiquitin-protein ligase PEP5</fullName>
        <ecNumber evidence="9">2.3.2.27</ecNumber>
    </recommendedName>
</protein>
<name>A3LS75_PICST</name>
<dbReference type="InterPro" id="IPR057308">
    <property type="entry name" value="CHCR_PEP5_VPS11"/>
</dbReference>
<dbReference type="GO" id="GO:0006904">
    <property type="term" value="P:vesicle docking involved in exocytosis"/>
    <property type="evidence" value="ECO:0007669"/>
    <property type="project" value="TreeGrafter"/>
</dbReference>
<dbReference type="Pfam" id="PF23356">
    <property type="entry name" value="TPR_PEP5_VPS11"/>
    <property type="match status" value="2"/>
</dbReference>
<feature type="domain" description="RING-type" evidence="11">
    <location>
        <begin position="909"/>
        <end position="955"/>
    </location>
</feature>
<keyword evidence="2 9" id="KW-0813">Transport</keyword>
<dbReference type="Proteomes" id="UP000002258">
    <property type="component" value="Chromosome 3"/>
</dbReference>
<evidence type="ECO:0000256" key="8">
    <source>
        <dbReference type="ARBA" id="ARBA00029433"/>
    </source>
</evidence>
<evidence type="ECO:0000256" key="5">
    <source>
        <dbReference type="ARBA" id="ARBA00022833"/>
    </source>
</evidence>
<keyword evidence="9" id="KW-0833">Ubl conjugation pathway</keyword>
<sequence length="1012" mass="116706">MSTLPSSWTQFQLFDYTPIRDPNFQTNDSLYSDASLSAIHATNSYLVIATNNAFLKIIASKNLQLLKTFIAYDLDYRISFVRSLPNSDLLITLAEKQGSPSIVKLWDLNRIIHLQEEDQDVLKFKFQTQALVTNADNSYPISSFEFSSDLTCIAIGYTNGKVILIRGDLLRDRGSKQRLIYESTDPVTNIAFNKYEDLLYITTTSKILTVSTSGRNQRKPQRILSNKTGIDLNCSVIDPKSQYLIVGTTDSIRYYSHLNKIRTIKFEIPKSRIFRFGKNYLLIVSPHQQELLAQESISKKKKSFARVLILDIFNKHISFNFMIPDNTINHVFVMQNDVHLLSNDGVLYKLHEKPINQQIESIIQRELFPVAYNLAVQASMPNDLLLRIQKLYGDFLYEKQENEASIDIYIKCLDLFEKSVDSQGESVDQEDDLDDFVMTVITKFKDAANIPNLTKFLFKLYELKEANNDHITLLLCCYCKLKMTEELDKFINDLDLDEDNNLQDLNFQLIINLFKECGYFTQVIRLLFRLNQPNLIVGIQLNDLKQPRNSLNYIKSLPIDELLLILTEHSKTFLDDCPIETTELLINVFTGKYIPNGDHTEPFSAEISSKKEEKSEETEAPSTLNNYRAFLNYLSGNSTDDIKSNNSNELSVEIQEPTYLPPRPSLIFPSFINHPNQFVIFLEACIESFDKYQGNMNDKKDLLITLLEMYLSLSKESKTNSAEEEWKNKARILLQENSSLLNNSSLLLLSNIYDFQEGEALAKEKAGHEESLLHSYQLSGDISGCFDLLRKYGEKKPEMYKLMLKFVVSKKEIFERINPLEFRFLFDTISSRKLMNPLEILQILTENPANDFITLGLIKDYLIDYFDNQNKEISNNTKLIGFYEGESTKSSHKLTELTNKPFVIQNNKCSACDNKLDFPVIHFRCKHSYHQKCLTDYVIASVQEDMSGERRCPKCVNEIEEIKAIRAGQFKSKENLELFEGTLNETQDKFRYISEYLGKGVMENESVVLFNE</sequence>
<dbReference type="Gene3D" id="2.130.10.10">
    <property type="entry name" value="YVTN repeat-like/Quinoprotein amine dehydrogenase"/>
    <property type="match status" value="1"/>
</dbReference>
<dbReference type="Pfam" id="PF12451">
    <property type="entry name" value="VPS11_C"/>
    <property type="match status" value="1"/>
</dbReference>
<dbReference type="GO" id="GO:0031901">
    <property type="term" value="C:early endosome membrane"/>
    <property type="evidence" value="ECO:0007669"/>
    <property type="project" value="EnsemblFungi"/>
</dbReference>
<evidence type="ECO:0000313" key="12">
    <source>
        <dbReference type="EMBL" id="ABN65519.2"/>
    </source>
</evidence>
<dbReference type="STRING" id="322104.A3LS75"/>
<dbReference type="InterPro" id="IPR001841">
    <property type="entry name" value="Znf_RING"/>
</dbReference>
<keyword evidence="4 10" id="KW-0863">Zinc-finger</keyword>
<keyword evidence="13" id="KW-1185">Reference proteome</keyword>
<dbReference type="GeneID" id="4837820"/>
<evidence type="ECO:0000256" key="9">
    <source>
        <dbReference type="PIRNR" id="PIRNR007860"/>
    </source>
</evidence>
<proteinExistence type="inferred from homology"/>
<dbReference type="PANTHER" id="PTHR23323">
    <property type="entry name" value="VACUOLAR PROTEIN SORTING-ASSOCIATED PROTEIN"/>
    <property type="match status" value="1"/>
</dbReference>
<comment type="subunit">
    <text evidence="9">Component of the homotypic vacuole fusion and vacuole protein sorting (HOPS) complex. Component of the class C core vacuole/endosome tethering (CORVET) complex.</text>
</comment>
<keyword evidence="3" id="KW-0479">Metal-binding</keyword>
<evidence type="ECO:0000256" key="7">
    <source>
        <dbReference type="ARBA" id="ARBA00023136"/>
    </source>
</evidence>
<dbReference type="EC" id="2.3.2.27" evidence="9"/>
<dbReference type="InterPro" id="IPR015943">
    <property type="entry name" value="WD40/YVTN_repeat-like_dom_sf"/>
</dbReference>
<accession>A3LS75</accession>
<dbReference type="GO" id="GO:0099022">
    <property type="term" value="P:vesicle tethering"/>
    <property type="evidence" value="ECO:0007669"/>
    <property type="project" value="EnsemblFungi"/>
</dbReference>
<organism evidence="12 13">
    <name type="scientific">Scheffersomyces stipitis (strain ATCC 58785 / CBS 6054 / NBRC 10063 / NRRL Y-11545)</name>
    <name type="common">Yeast</name>
    <name type="synonym">Pichia stipitis</name>
    <dbReference type="NCBI Taxonomy" id="322104"/>
    <lineage>
        <taxon>Eukaryota</taxon>
        <taxon>Fungi</taxon>
        <taxon>Dikarya</taxon>
        <taxon>Ascomycota</taxon>
        <taxon>Saccharomycotina</taxon>
        <taxon>Pichiomycetes</taxon>
        <taxon>Debaryomycetaceae</taxon>
        <taxon>Scheffersomyces</taxon>
    </lineage>
</organism>
<dbReference type="eggNOG" id="KOG2114">
    <property type="taxonomic scope" value="Eukaryota"/>
</dbReference>
<dbReference type="Pfam" id="PF17122">
    <property type="entry name" value="zf-C3H2C3"/>
    <property type="match status" value="1"/>
</dbReference>
<keyword evidence="7 9" id="KW-0472">Membrane</keyword>
<dbReference type="GO" id="GO:0005829">
    <property type="term" value="C:cytosol"/>
    <property type="evidence" value="ECO:0007669"/>
    <property type="project" value="GOC"/>
</dbReference>
<evidence type="ECO:0000313" key="13">
    <source>
        <dbReference type="Proteomes" id="UP000002258"/>
    </source>
</evidence>
<dbReference type="HOGENOM" id="CLU_001287_0_0_1"/>
<evidence type="ECO:0000256" key="3">
    <source>
        <dbReference type="ARBA" id="ARBA00022723"/>
    </source>
</evidence>
<dbReference type="EMBL" id="CP000497">
    <property type="protein sequence ID" value="ABN65519.2"/>
    <property type="molecule type" value="Genomic_DNA"/>
</dbReference>
<dbReference type="InterPro" id="IPR057307">
    <property type="entry name" value="PEP5_VPS11_N"/>
</dbReference>
<evidence type="ECO:0000259" key="11">
    <source>
        <dbReference type="PROSITE" id="PS50089"/>
    </source>
</evidence>
<dbReference type="OMA" id="ENENECP"/>
<comment type="subcellular location">
    <subcellularLocation>
        <location evidence="8">Endomembrane system</location>
        <topology evidence="8">Peripheral membrane protein</topology>
        <orientation evidence="8">Cytoplasmic side</orientation>
    </subcellularLocation>
    <subcellularLocation>
        <location evidence="9">Vacuole membrane</location>
        <topology evidence="9">Peripheral membrane protein</topology>
        <orientation evidence="9">Cytoplasmic side</orientation>
    </subcellularLocation>
</comment>
<dbReference type="GO" id="GO:0008270">
    <property type="term" value="F:zinc ion binding"/>
    <property type="evidence" value="ECO:0007669"/>
    <property type="project" value="UniProtKB-KW"/>
</dbReference>
<dbReference type="SUPFAM" id="SSF57850">
    <property type="entry name" value="RING/U-box"/>
    <property type="match status" value="1"/>
</dbReference>
<dbReference type="Pfam" id="PF23341">
    <property type="entry name" value="PEP5_VPS11_N"/>
    <property type="match status" value="1"/>
</dbReference>
<dbReference type="GO" id="GO:0030674">
    <property type="term" value="F:protein-macromolecule adaptor activity"/>
    <property type="evidence" value="ECO:0007669"/>
    <property type="project" value="TreeGrafter"/>
</dbReference>
<dbReference type="GO" id="GO:0007032">
    <property type="term" value="P:endosome organization"/>
    <property type="evidence" value="ECO:0007669"/>
    <property type="project" value="TreeGrafter"/>
</dbReference>
<dbReference type="GO" id="GO:0000329">
    <property type="term" value="C:fungal-type vacuole membrane"/>
    <property type="evidence" value="ECO:0007669"/>
    <property type="project" value="UniProtKB-UniRule"/>
</dbReference>
<keyword evidence="5" id="KW-0862">Zinc</keyword>
<comment type="catalytic activity">
    <reaction evidence="9">
        <text>S-ubiquitinyl-[E2 ubiquitin-conjugating enzyme]-L-cysteine + [acceptor protein]-L-lysine = [E2 ubiquitin-conjugating enzyme]-L-cysteine + N(6)-ubiquitinyl-[acceptor protein]-L-lysine.</text>
        <dbReference type="EC" id="2.3.2.27"/>
    </reaction>
</comment>
<dbReference type="InterPro" id="IPR036322">
    <property type="entry name" value="WD40_repeat_dom_sf"/>
</dbReference>
<dbReference type="GO" id="GO:0032889">
    <property type="term" value="P:regulation of vacuole fusion, non-autophagic"/>
    <property type="evidence" value="ECO:0007669"/>
    <property type="project" value="EnsemblFungi"/>
</dbReference>
<dbReference type="CDD" id="cd16688">
    <property type="entry name" value="RING-H2_Vps11"/>
    <property type="match status" value="1"/>
</dbReference>
<dbReference type="GO" id="GO:0036205">
    <property type="term" value="P:histone catabolic process"/>
    <property type="evidence" value="ECO:0007669"/>
    <property type="project" value="EnsemblFungi"/>
</dbReference>
<evidence type="ECO:0000256" key="10">
    <source>
        <dbReference type="PROSITE-ProRule" id="PRU00175"/>
    </source>
</evidence>
<dbReference type="PROSITE" id="PS50089">
    <property type="entry name" value="ZF_RING_2"/>
    <property type="match status" value="1"/>
</dbReference>
<dbReference type="GO" id="GO:0045324">
    <property type="term" value="P:late endosome to vacuole transport"/>
    <property type="evidence" value="ECO:0007669"/>
    <property type="project" value="EnsemblFungi"/>
</dbReference>
<keyword evidence="9" id="KW-0926">Vacuole</keyword>
<keyword evidence="6 9" id="KW-0653">Protein transport</keyword>
<evidence type="ECO:0000256" key="2">
    <source>
        <dbReference type="ARBA" id="ARBA00022448"/>
    </source>
</evidence>
<dbReference type="GO" id="GO:0006895">
    <property type="term" value="P:Golgi to endosome transport"/>
    <property type="evidence" value="ECO:0007669"/>
    <property type="project" value="EnsemblFungi"/>
</dbReference>
<dbReference type="GO" id="GO:0033263">
    <property type="term" value="C:CORVET complex"/>
    <property type="evidence" value="ECO:0007669"/>
    <property type="project" value="UniProtKB-UniRule"/>
</dbReference>